<reference evidence="2" key="2">
    <citation type="journal article" date="2023" name="Syst. Appl. Microbiol.">
        <title>Govania unica gen. nov., sp. nov., a rare biosphere bacterium that represents a novel family in the class Alphaproteobacteria.</title>
        <authorList>
            <person name="Vandamme P."/>
            <person name="Peeters C."/>
            <person name="Hettiarachchi A."/>
            <person name="Cnockaert M."/>
            <person name="Carlier A."/>
        </authorList>
    </citation>
    <scope>NUCLEOTIDE SEQUENCE</scope>
    <source>
        <strain evidence="2">LMG 31809</strain>
    </source>
</reference>
<name>A0A9X3Z7Y8_9PROT</name>
<evidence type="ECO:0000256" key="1">
    <source>
        <dbReference type="SAM" id="SignalP"/>
    </source>
</evidence>
<evidence type="ECO:0000313" key="2">
    <source>
        <dbReference type="EMBL" id="MDA5194626.1"/>
    </source>
</evidence>
<comment type="caution">
    <text evidence="2">The sequence shown here is derived from an EMBL/GenBank/DDBJ whole genome shotgun (WGS) entry which is preliminary data.</text>
</comment>
<dbReference type="PROSITE" id="PS51257">
    <property type="entry name" value="PROKAR_LIPOPROTEIN"/>
    <property type="match status" value="1"/>
</dbReference>
<feature type="signal peptide" evidence="1">
    <location>
        <begin position="1"/>
        <end position="32"/>
    </location>
</feature>
<organism evidence="2 3">
    <name type="scientific">Govanella unica</name>
    <dbReference type="NCBI Taxonomy" id="2975056"/>
    <lineage>
        <taxon>Bacteria</taxon>
        <taxon>Pseudomonadati</taxon>
        <taxon>Pseudomonadota</taxon>
        <taxon>Alphaproteobacteria</taxon>
        <taxon>Emcibacterales</taxon>
        <taxon>Govanellaceae</taxon>
        <taxon>Govanella</taxon>
    </lineage>
</organism>
<feature type="chain" id="PRO_5040840915" evidence="1">
    <location>
        <begin position="33"/>
        <end position="192"/>
    </location>
</feature>
<dbReference type="Gene3D" id="2.30.30.40">
    <property type="entry name" value="SH3 Domains"/>
    <property type="match status" value="1"/>
</dbReference>
<dbReference type="Proteomes" id="UP001141619">
    <property type="component" value="Unassembled WGS sequence"/>
</dbReference>
<sequence length="192" mass="20847">MIQRLTGSKISPRIVLCALVVSAVLAACLATAAETDSSGDTAAEDTRVGNSGLPVPRMVSLGAQEINMRSGPGTRYPIKWVYTRKSLPVQVEAEFDIWRKIRDRDGESGWVHGSMLSGRRTVEIRGHDGSAITVLRDKASDQSNAVLRAESGVIAELIECADDWCRLRIDGKKGWAPRQSLWGLMPGDGKKS</sequence>
<accession>A0A9X3Z7Y8</accession>
<dbReference type="InterPro" id="IPR010466">
    <property type="entry name" value="DUF1058"/>
</dbReference>
<keyword evidence="1" id="KW-0732">Signal</keyword>
<dbReference type="RefSeq" id="WP_274944332.1">
    <property type="nucleotide sequence ID" value="NZ_JANWOI010000004.1"/>
</dbReference>
<keyword evidence="3" id="KW-1185">Reference proteome</keyword>
<protein>
    <submittedName>
        <fullName evidence="2">SH3 domain-containing protein</fullName>
    </submittedName>
</protein>
<dbReference type="AlphaFoldDB" id="A0A9X3Z7Y8"/>
<reference evidence="2" key="1">
    <citation type="submission" date="2022-08" db="EMBL/GenBank/DDBJ databases">
        <authorList>
            <person name="Vandamme P."/>
            <person name="Hettiarachchi A."/>
            <person name="Peeters C."/>
            <person name="Cnockaert M."/>
            <person name="Carlier A."/>
        </authorList>
    </citation>
    <scope>NUCLEOTIDE SEQUENCE</scope>
    <source>
        <strain evidence="2">LMG 31809</strain>
    </source>
</reference>
<dbReference type="Pfam" id="PF06347">
    <property type="entry name" value="SH3_4"/>
    <property type="match status" value="2"/>
</dbReference>
<proteinExistence type="predicted"/>
<gene>
    <name evidence="2" type="ORF">NYP16_11760</name>
</gene>
<dbReference type="EMBL" id="JANWOI010000004">
    <property type="protein sequence ID" value="MDA5194626.1"/>
    <property type="molecule type" value="Genomic_DNA"/>
</dbReference>
<evidence type="ECO:0000313" key="3">
    <source>
        <dbReference type="Proteomes" id="UP001141619"/>
    </source>
</evidence>